<accession>A0A9D3PTL9</accession>
<gene>
    <name evidence="2" type="ORF">MATL_G00146300</name>
</gene>
<name>A0A9D3PTL9_MEGAT</name>
<organism evidence="2 3">
    <name type="scientific">Megalops atlanticus</name>
    <name type="common">Tarpon</name>
    <name type="synonym">Clupea gigantea</name>
    <dbReference type="NCBI Taxonomy" id="7932"/>
    <lineage>
        <taxon>Eukaryota</taxon>
        <taxon>Metazoa</taxon>
        <taxon>Chordata</taxon>
        <taxon>Craniata</taxon>
        <taxon>Vertebrata</taxon>
        <taxon>Euteleostomi</taxon>
        <taxon>Actinopterygii</taxon>
        <taxon>Neopterygii</taxon>
        <taxon>Teleostei</taxon>
        <taxon>Elopiformes</taxon>
        <taxon>Megalopidae</taxon>
        <taxon>Megalops</taxon>
    </lineage>
</organism>
<dbReference type="OrthoDB" id="8917409at2759"/>
<sequence>MKKIWSKKRFQKTGHSSRTFGRFTHVFRSCRKQSYDSETTEDEAAEPQIPMESKEGSRGFQDQAGHRAPAGDGDRMMDITPDASGHRGSRTDSWTGSQNTVVEKEALALGSRAPGQQDLSKPARSQSEDVLREAHPQVLPPPSPKIGQRPMTSPITTRSGSAPGTPLTPARKLSSQPTI</sequence>
<dbReference type="AlphaFoldDB" id="A0A9D3PTL9"/>
<reference evidence="2" key="1">
    <citation type="submission" date="2021-01" db="EMBL/GenBank/DDBJ databases">
        <authorList>
            <person name="Zahm M."/>
            <person name="Roques C."/>
            <person name="Cabau C."/>
            <person name="Klopp C."/>
            <person name="Donnadieu C."/>
            <person name="Jouanno E."/>
            <person name="Lampietro C."/>
            <person name="Louis A."/>
            <person name="Herpin A."/>
            <person name="Echchiki A."/>
            <person name="Berthelot C."/>
            <person name="Parey E."/>
            <person name="Roest-Crollius H."/>
            <person name="Braasch I."/>
            <person name="Postlethwait J."/>
            <person name="Bobe J."/>
            <person name="Montfort J."/>
            <person name="Bouchez O."/>
            <person name="Begum T."/>
            <person name="Mejri S."/>
            <person name="Adams A."/>
            <person name="Chen W.-J."/>
            <person name="Guiguen Y."/>
        </authorList>
    </citation>
    <scope>NUCLEOTIDE SEQUENCE</scope>
    <source>
        <strain evidence="2">YG-15Mar2019-1</strain>
        <tissue evidence="2">Brain</tissue>
    </source>
</reference>
<evidence type="ECO:0000256" key="1">
    <source>
        <dbReference type="SAM" id="MobiDB-lite"/>
    </source>
</evidence>
<feature type="compositionally biased region" description="Polar residues" evidence="1">
    <location>
        <begin position="91"/>
        <end position="101"/>
    </location>
</feature>
<feature type="compositionally biased region" description="Polar residues" evidence="1">
    <location>
        <begin position="150"/>
        <end position="162"/>
    </location>
</feature>
<evidence type="ECO:0000313" key="2">
    <source>
        <dbReference type="EMBL" id="KAG7466812.1"/>
    </source>
</evidence>
<evidence type="ECO:0000313" key="3">
    <source>
        <dbReference type="Proteomes" id="UP001046870"/>
    </source>
</evidence>
<keyword evidence="3" id="KW-1185">Reference proteome</keyword>
<feature type="region of interest" description="Disordered" evidence="1">
    <location>
        <begin position="31"/>
        <end position="179"/>
    </location>
</feature>
<proteinExistence type="predicted"/>
<protein>
    <recommendedName>
        <fullName evidence="4">Striated muscle preferentially expressed protein kinase</fullName>
    </recommendedName>
</protein>
<comment type="caution">
    <text evidence="2">The sequence shown here is derived from an EMBL/GenBank/DDBJ whole genome shotgun (WGS) entry which is preliminary data.</text>
</comment>
<dbReference type="Proteomes" id="UP001046870">
    <property type="component" value="Chromosome 12"/>
</dbReference>
<evidence type="ECO:0008006" key="4">
    <source>
        <dbReference type="Google" id="ProtNLM"/>
    </source>
</evidence>
<dbReference type="EMBL" id="JAFDVH010000012">
    <property type="protein sequence ID" value="KAG7466812.1"/>
    <property type="molecule type" value="Genomic_DNA"/>
</dbReference>
<feature type="compositionally biased region" description="Basic and acidic residues" evidence="1">
    <location>
        <begin position="126"/>
        <end position="135"/>
    </location>
</feature>